<evidence type="ECO:0000313" key="2">
    <source>
        <dbReference type="Proteomes" id="UP000245423"/>
    </source>
</evidence>
<dbReference type="AlphaFoldDB" id="A0A1M4PLB5"/>
<evidence type="ECO:0000313" key="1">
    <source>
        <dbReference type="EMBL" id="SHD76263.1"/>
    </source>
</evidence>
<organism evidence="1 2">
    <name type="scientific">[Clostridium] ultunense Esp</name>
    <dbReference type="NCBI Taxonomy" id="1288971"/>
    <lineage>
        <taxon>Bacteria</taxon>
        <taxon>Bacillati</taxon>
        <taxon>Bacillota</taxon>
        <taxon>Tissierellia</taxon>
        <taxon>Tissierellales</taxon>
        <taxon>Tepidimicrobiaceae</taxon>
        <taxon>Schnuerera</taxon>
    </lineage>
</organism>
<accession>A0A1M4PLB5</accession>
<gene>
    <name evidence="1" type="ORF">CUESP1_0885</name>
</gene>
<sequence>MLDDPISSFDSIYKNKIAFIIVKFLEGKKQVILTHNTELIKLLAHQKRDCFNLYLFNNAKENEVNGFIRVNSKEQEILLYLDKLLDLFRDTIYEEIKNEKNFLVSMIPFMRGYSKMIASSEADNLSWKLKIRWYSIFDV</sequence>
<dbReference type="Proteomes" id="UP000245423">
    <property type="component" value="Chromosome 1"/>
</dbReference>
<evidence type="ECO:0008006" key="3">
    <source>
        <dbReference type="Google" id="ProtNLM"/>
    </source>
</evidence>
<dbReference type="EMBL" id="LT669839">
    <property type="protein sequence ID" value="SHD76263.1"/>
    <property type="molecule type" value="Genomic_DNA"/>
</dbReference>
<dbReference type="RefSeq" id="WP_025640594.1">
    <property type="nucleotide sequence ID" value="NZ_LT669839.1"/>
</dbReference>
<protein>
    <recommendedName>
        <fullName evidence="3">Protein CR006 P-loop domain-containing protein</fullName>
    </recommendedName>
</protein>
<name>A0A1M4PLB5_9FIRM</name>
<keyword evidence="2" id="KW-1185">Reference proteome</keyword>
<reference evidence="1 2" key="1">
    <citation type="submission" date="2016-11" db="EMBL/GenBank/DDBJ databases">
        <authorList>
            <person name="Manzoor S."/>
        </authorList>
    </citation>
    <scope>NUCLEOTIDE SEQUENCE [LARGE SCALE GENOMIC DNA]</scope>
    <source>
        <strain evidence="1">Clostridium ultunense strain Esp</strain>
    </source>
</reference>
<proteinExistence type="predicted"/>
<dbReference type="OrthoDB" id="9795565at2"/>